<keyword evidence="2" id="KW-0507">mRNA processing</keyword>
<keyword evidence="12" id="KW-1185">Reference proteome</keyword>
<dbReference type="Pfam" id="PF00098">
    <property type="entry name" value="zf-CCHC"/>
    <property type="match status" value="1"/>
</dbReference>
<keyword evidence="1" id="KW-0815">Transposition</keyword>
<feature type="compositionally biased region" description="Acidic residues" evidence="8">
    <location>
        <begin position="304"/>
        <end position="319"/>
    </location>
</feature>
<evidence type="ECO:0000259" key="10">
    <source>
        <dbReference type="PROSITE" id="PS50994"/>
    </source>
</evidence>
<feature type="compositionally biased region" description="Polar residues" evidence="8">
    <location>
        <begin position="294"/>
        <end position="303"/>
    </location>
</feature>
<evidence type="ECO:0000256" key="3">
    <source>
        <dbReference type="ARBA" id="ARBA00022670"/>
    </source>
</evidence>
<evidence type="ECO:0000256" key="1">
    <source>
        <dbReference type="ARBA" id="ARBA00022578"/>
    </source>
</evidence>
<dbReference type="InterPro" id="IPR036397">
    <property type="entry name" value="RNaseH_sf"/>
</dbReference>
<dbReference type="PROSITE" id="PS50994">
    <property type="entry name" value="INTEGRASE"/>
    <property type="match status" value="1"/>
</dbReference>
<dbReference type="OrthoDB" id="3263038at2759"/>
<dbReference type="GO" id="GO:0008270">
    <property type="term" value="F:zinc ion binding"/>
    <property type="evidence" value="ECO:0007669"/>
    <property type="project" value="UniProtKB-KW"/>
</dbReference>
<evidence type="ECO:0000259" key="9">
    <source>
        <dbReference type="PROSITE" id="PS50158"/>
    </source>
</evidence>
<dbReference type="EMBL" id="JANKHO010000302">
    <property type="protein sequence ID" value="KAJ3511824.1"/>
    <property type="molecule type" value="Genomic_DNA"/>
</dbReference>
<keyword evidence="4" id="KW-0694">RNA-binding</keyword>
<evidence type="ECO:0000256" key="2">
    <source>
        <dbReference type="ARBA" id="ARBA00022664"/>
    </source>
</evidence>
<proteinExistence type="predicted"/>
<dbReference type="InterPro" id="IPR001584">
    <property type="entry name" value="Integrase_cat-core"/>
</dbReference>
<dbReference type="SUPFAM" id="SSF53098">
    <property type="entry name" value="Ribonuclease H-like"/>
    <property type="match status" value="1"/>
</dbReference>
<keyword evidence="7" id="KW-0862">Zinc</keyword>
<dbReference type="SMART" id="SM00343">
    <property type="entry name" value="ZnF_C2HC"/>
    <property type="match status" value="1"/>
</dbReference>
<evidence type="ECO:0000256" key="5">
    <source>
        <dbReference type="ARBA" id="ARBA00048173"/>
    </source>
</evidence>
<gene>
    <name evidence="11" type="ORF">NLJ89_g3875</name>
</gene>
<comment type="catalytic activity">
    <reaction evidence="5">
        <text>DNA(n) + a 2'-deoxyribonucleoside 5'-triphosphate = DNA(n+1) + diphosphate</text>
        <dbReference type="Rhea" id="RHEA:22508"/>
        <dbReference type="Rhea" id="RHEA-COMP:17339"/>
        <dbReference type="Rhea" id="RHEA-COMP:17340"/>
        <dbReference type="ChEBI" id="CHEBI:33019"/>
        <dbReference type="ChEBI" id="CHEBI:61560"/>
        <dbReference type="ChEBI" id="CHEBI:173112"/>
        <dbReference type="EC" id="2.7.7.49"/>
    </reaction>
</comment>
<keyword evidence="3" id="KW-0645">Protease</keyword>
<keyword evidence="3" id="KW-0378">Hydrolase</keyword>
<feature type="compositionally biased region" description="Basic residues" evidence="8">
    <location>
        <begin position="218"/>
        <end position="227"/>
    </location>
</feature>
<dbReference type="InterPro" id="IPR054722">
    <property type="entry name" value="PolX-like_BBD"/>
</dbReference>
<protein>
    <submittedName>
        <fullName evidence="11">Uncharacterized protein</fullName>
    </submittedName>
</protein>
<keyword evidence="7" id="KW-0863">Zinc-finger</keyword>
<evidence type="ECO:0000256" key="7">
    <source>
        <dbReference type="PROSITE-ProRule" id="PRU00047"/>
    </source>
</evidence>
<dbReference type="Gene3D" id="3.30.420.10">
    <property type="entry name" value="Ribonuclease H-like superfamily/Ribonuclease H"/>
    <property type="match status" value="1"/>
</dbReference>
<feature type="domain" description="Integrase catalytic" evidence="10">
    <location>
        <begin position="576"/>
        <end position="697"/>
    </location>
</feature>
<feature type="compositionally biased region" description="Polar residues" evidence="8">
    <location>
        <begin position="320"/>
        <end position="335"/>
    </location>
</feature>
<feature type="domain" description="CCHC-type" evidence="9">
    <location>
        <begin position="263"/>
        <end position="278"/>
    </location>
</feature>
<feature type="compositionally biased region" description="Basic residues" evidence="8">
    <location>
        <begin position="246"/>
        <end position="258"/>
    </location>
</feature>
<dbReference type="InterPro" id="IPR036875">
    <property type="entry name" value="Znf_CCHC_sf"/>
</dbReference>
<dbReference type="GO" id="GO:0003887">
    <property type="term" value="F:DNA-directed DNA polymerase activity"/>
    <property type="evidence" value="ECO:0007669"/>
    <property type="project" value="UniProtKB-EC"/>
</dbReference>
<dbReference type="PROSITE" id="PS50158">
    <property type="entry name" value="ZF_CCHC"/>
    <property type="match status" value="1"/>
</dbReference>
<dbReference type="Pfam" id="PF14223">
    <property type="entry name" value="Retrotran_gag_2"/>
    <property type="match status" value="1"/>
</dbReference>
<accession>A0A9W8MYB2</accession>
<dbReference type="GO" id="GO:0003723">
    <property type="term" value="F:RNA binding"/>
    <property type="evidence" value="ECO:0007669"/>
    <property type="project" value="UniProtKB-KW"/>
</dbReference>
<dbReference type="GO" id="GO:0015074">
    <property type="term" value="P:DNA integration"/>
    <property type="evidence" value="ECO:0007669"/>
    <property type="project" value="InterPro"/>
</dbReference>
<dbReference type="SUPFAM" id="SSF57756">
    <property type="entry name" value="Retrovirus zinc finger-like domains"/>
    <property type="match status" value="1"/>
</dbReference>
<dbReference type="InterPro" id="IPR001878">
    <property type="entry name" value="Znf_CCHC"/>
</dbReference>
<dbReference type="GO" id="GO:0006397">
    <property type="term" value="P:mRNA processing"/>
    <property type="evidence" value="ECO:0007669"/>
    <property type="project" value="UniProtKB-KW"/>
</dbReference>
<comment type="catalytic activity">
    <reaction evidence="6">
        <text>DNA(n) + a 2'-deoxyribonucleoside 5'-triphosphate = DNA(n+1) + diphosphate</text>
        <dbReference type="Rhea" id="RHEA:22508"/>
        <dbReference type="Rhea" id="RHEA-COMP:17339"/>
        <dbReference type="Rhea" id="RHEA-COMP:17340"/>
        <dbReference type="ChEBI" id="CHEBI:33019"/>
        <dbReference type="ChEBI" id="CHEBI:61560"/>
        <dbReference type="ChEBI" id="CHEBI:173112"/>
        <dbReference type="EC" id="2.7.7.7"/>
    </reaction>
</comment>
<dbReference type="GO" id="GO:0006508">
    <property type="term" value="P:proteolysis"/>
    <property type="evidence" value="ECO:0007669"/>
    <property type="project" value="UniProtKB-KW"/>
</dbReference>
<feature type="region of interest" description="Disordered" evidence="8">
    <location>
        <begin position="217"/>
        <end position="258"/>
    </location>
</feature>
<dbReference type="GO" id="GO:0003964">
    <property type="term" value="F:RNA-directed DNA polymerase activity"/>
    <property type="evidence" value="ECO:0007669"/>
    <property type="project" value="UniProtKB-EC"/>
</dbReference>
<keyword evidence="7" id="KW-0479">Metal-binding</keyword>
<dbReference type="GO" id="GO:0032196">
    <property type="term" value="P:transposition"/>
    <property type="evidence" value="ECO:0007669"/>
    <property type="project" value="UniProtKB-KW"/>
</dbReference>
<evidence type="ECO:0000256" key="4">
    <source>
        <dbReference type="ARBA" id="ARBA00022884"/>
    </source>
</evidence>
<feature type="compositionally biased region" description="Low complexity" evidence="8">
    <location>
        <begin position="336"/>
        <end position="349"/>
    </location>
</feature>
<dbReference type="GO" id="GO:0005634">
    <property type="term" value="C:nucleus"/>
    <property type="evidence" value="ECO:0007669"/>
    <property type="project" value="UniProtKB-ARBA"/>
</dbReference>
<dbReference type="Pfam" id="PF22936">
    <property type="entry name" value="Pol_BBD"/>
    <property type="match status" value="1"/>
</dbReference>
<evidence type="ECO:0000313" key="11">
    <source>
        <dbReference type="EMBL" id="KAJ3511824.1"/>
    </source>
</evidence>
<dbReference type="PANTHER" id="PTHR42648">
    <property type="entry name" value="TRANSPOSASE, PUTATIVE-RELATED"/>
    <property type="match status" value="1"/>
</dbReference>
<name>A0A9W8MYB2_9AGAR</name>
<evidence type="ECO:0000256" key="8">
    <source>
        <dbReference type="SAM" id="MobiDB-lite"/>
    </source>
</evidence>
<organism evidence="11 12">
    <name type="scientific">Agrocybe chaxingu</name>
    <dbReference type="NCBI Taxonomy" id="84603"/>
    <lineage>
        <taxon>Eukaryota</taxon>
        <taxon>Fungi</taxon>
        <taxon>Dikarya</taxon>
        <taxon>Basidiomycota</taxon>
        <taxon>Agaricomycotina</taxon>
        <taxon>Agaricomycetes</taxon>
        <taxon>Agaricomycetidae</taxon>
        <taxon>Agaricales</taxon>
        <taxon>Agaricineae</taxon>
        <taxon>Strophariaceae</taxon>
        <taxon>Agrocybe</taxon>
    </lineage>
</organism>
<evidence type="ECO:0000256" key="6">
    <source>
        <dbReference type="ARBA" id="ARBA00049244"/>
    </source>
</evidence>
<sequence>MSTTTTSLSDSLPSSVPKLDATGLNWAIFSVRFQDAIEAKGFWGHFDGSKPRPPVVTVTAEDGTTTTTGETEEAQWLKDERSAKSLLMQKIPDSTLMRVHAKATVKDRWDAIKVEYTEKGAYAQTELRAKFLDSKCPDKGNVREFLGGLRVKKEELTKVGVDIDNKDYLSTIIASLPLWLSSFASAQLASARMFAESRTIDPDVLIGLLIEEADRQKAQRARRHGGGKSKDEDRDEAMSVVPSLKGKGKAKGGRGKKKDHIECWTCGEKGHYQNKCPKADSSEKGKKKAKDSPKQSGSANAAETDNEEEGAWAAEESDAETTSHASMPSLQTHTTSSYASDGDSYADDSLLNDGDRFSEVAEDAHEYDDLEWEMDNVPESPSEDYVFVEHFLPDEALIATEPARPGQYAFVRVELYDSGCTQHISPYREQFKTFEEIPPKTFHAANKQSFSAMGRGEMVIDVPDGVDASQLQLTEVLYSPEVGYTLVSIGRLDEKGFSATFGGGKCVIRVEHELDSVNAAVETLTLDQLHRWLGHISPRIAQKLVNDKFVMGVRLEHTSSGEHFFCESCVYVKVTRKSVPKEREGKRAAEFGSEVHSDLWGPAPIESKGGKHYYVTFTDDKMRLTNLYLLRKKDETFAAYRDYEAWCDTQLSACVKILHSDQGGEYLGKEFLLHLKSKGTEQKLTVHDTPQHNGVTE</sequence>
<feature type="region of interest" description="Disordered" evidence="8">
    <location>
        <begin position="272"/>
        <end position="352"/>
    </location>
</feature>
<dbReference type="InterPro" id="IPR012337">
    <property type="entry name" value="RNaseH-like_sf"/>
</dbReference>
<dbReference type="GO" id="GO:0008233">
    <property type="term" value="F:peptidase activity"/>
    <property type="evidence" value="ECO:0007669"/>
    <property type="project" value="UniProtKB-KW"/>
</dbReference>
<dbReference type="InterPro" id="IPR039537">
    <property type="entry name" value="Retrotran_Ty1/copia-like"/>
</dbReference>
<comment type="caution">
    <text evidence="11">The sequence shown here is derived from an EMBL/GenBank/DDBJ whole genome shotgun (WGS) entry which is preliminary data.</text>
</comment>
<reference evidence="11" key="1">
    <citation type="submission" date="2022-07" db="EMBL/GenBank/DDBJ databases">
        <title>Genome Sequence of Agrocybe chaxingu.</title>
        <authorList>
            <person name="Buettner E."/>
        </authorList>
    </citation>
    <scope>NUCLEOTIDE SEQUENCE</scope>
    <source>
        <strain evidence="11">MP-N11</strain>
    </source>
</reference>
<dbReference type="Proteomes" id="UP001148786">
    <property type="component" value="Unassembled WGS sequence"/>
</dbReference>
<dbReference type="PANTHER" id="PTHR42648:SF28">
    <property type="entry name" value="TRANSPOSON-ENCODED PROTEIN WITH RIBONUCLEASE H-LIKE AND RETROVIRUS ZINC FINGER-LIKE DOMAINS"/>
    <property type="match status" value="1"/>
</dbReference>
<dbReference type="AlphaFoldDB" id="A0A9W8MYB2"/>
<evidence type="ECO:0000313" key="12">
    <source>
        <dbReference type="Proteomes" id="UP001148786"/>
    </source>
</evidence>